<evidence type="ECO:0000256" key="1">
    <source>
        <dbReference type="ARBA" id="ARBA00023117"/>
    </source>
</evidence>
<dbReference type="InterPro" id="IPR018359">
    <property type="entry name" value="Bromodomain_CS"/>
</dbReference>
<evidence type="ECO:0000313" key="5">
    <source>
        <dbReference type="EMBL" id="CEF97246.1"/>
    </source>
</evidence>
<dbReference type="PRINTS" id="PR00503">
    <property type="entry name" value="BROMODOMAIN"/>
</dbReference>
<feature type="region of interest" description="Disordered" evidence="3">
    <location>
        <begin position="136"/>
        <end position="183"/>
    </location>
</feature>
<evidence type="ECO:0000313" key="6">
    <source>
        <dbReference type="Proteomes" id="UP000009170"/>
    </source>
</evidence>
<dbReference type="OrthoDB" id="515250at2759"/>
<dbReference type="InterPro" id="IPR051831">
    <property type="entry name" value="Bromodomain_contain_prot"/>
</dbReference>
<feature type="compositionally biased region" description="Basic and acidic residues" evidence="3">
    <location>
        <begin position="43"/>
        <end position="92"/>
    </location>
</feature>
<dbReference type="AlphaFoldDB" id="A0A090LZ88"/>
<dbReference type="SMART" id="SM00297">
    <property type="entry name" value="BROMO"/>
    <property type="match status" value="1"/>
</dbReference>
<dbReference type="PROSITE" id="PS00633">
    <property type="entry name" value="BROMODOMAIN_1"/>
    <property type="match status" value="1"/>
</dbReference>
<proteinExistence type="predicted"/>
<dbReference type="SUPFAM" id="SSF47370">
    <property type="entry name" value="Bromodomain"/>
    <property type="match status" value="1"/>
</dbReference>
<accession>A0A090LZ88</accession>
<keyword evidence="6" id="KW-1185">Reference proteome</keyword>
<comment type="caution">
    <text evidence="5">The sequence shown here is derived from an EMBL/GenBank/DDBJ whole genome shotgun (WGS) entry which is preliminary data.</text>
</comment>
<reference evidence="6" key="1">
    <citation type="journal article" date="2006" name="Proc. Natl. Acad. Sci. U.S.A.">
        <title>Genome analysis of the smallest free-living eukaryote Ostreococcus tauri unveils many unique features.</title>
        <authorList>
            <person name="Derelle E."/>
            <person name="Ferraz C."/>
            <person name="Rombauts S."/>
            <person name="Rouze P."/>
            <person name="Worden A.Z."/>
            <person name="Robbens S."/>
            <person name="Partensky F."/>
            <person name="Degroeve S."/>
            <person name="Echeynie S."/>
            <person name="Cooke R."/>
            <person name="Saeys Y."/>
            <person name="Wuyts J."/>
            <person name="Jabbari K."/>
            <person name="Bowler C."/>
            <person name="Panaud O."/>
            <person name="Piegu B."/>
            <person name="Ball S.G."/>
            <person name="Ral J.-P."/>
            <person name="Bouget F.-Y."/>
            <person name="Piganeau G."/>
            <person name="De Baets B."/>
            <person name="Picard A."/>
            <person name="Delseny M."/>
            <person name="Demaille J."/>
            <person name="Van de Peer Y."/>
            <person name="Moreau H."/>
        </authorList>
    </citation>
    <scope>NUCLEOTIDE SEQUENCE [LARGE SCALE GENOMIC DNA]</scope>
    <source>
        <strain evidence="6">OTTH 0595 / CCAP 157/2 / RCC745</strain>
    </source>
</reference>
<dbReference type="Pfam" id="PF00439">
    <property type="entry name" value="Bromodomain"/>
    <property type="match status" value="1"/>
</dbReference>
<name>A0A090LZ88_OSTTA</name>
<dbReference type="RefSeq" id="XP_003078325.2">
    <property type="nucleotide sequence ID" value="XM_003078277.2"/>
</dbReference>
<dbReference type="KEGG" id="ota:OT_ostta03g04250"/>
<dbReference type="InterPro" id="IPR001487">
    <property type="entry name" value="Bromodomain"/>
</dbReference>
<evidence type="ECO:0000259" key="4">
    <source>
        <dbReference type="PROSITE" id="PS50014"/>
    </source>
</evidence>
<dbReference type="InterPro" id="IPR036427">
    <property type="entry name" value="Bromodomain-like_sf"/>
</dbReference>
<dbReference type="PROSITE" id="PS50014">
    <property type="entry name" value="BROMODOMAIN_2"/>
    <property type="match status" value="1"/>
</dbReference>
<organism evidence="5 6">
    <name type="scientific">Ostreococcus tauri</name>
    <name type="common">Marine green alga</name>
    <dbReference type="NCBI Taxonomy" id="70448"/>
    <lineage>
        <taxon>Eukaryota</taxon>
        <taxon>Viridiplantae</taxon>
        <taxon>Chlorophyta</taxon>
        <taxon>Mamiellophyceae</taxon>
        <taxon>Mamiellales</taxon>
        <taxon>Bathycoccaceae</taxon>
        <taxon>Ostreococcus</taxon>
    </lineage>
</organism>
<dbReference type="Gene3D" id="1.20.920.10">
    <property type="entry name" value="Bromodomain-like"/>
    <property type="match status" value="1"/>
</dbReference>
<reference evidence="5 6" key="2">
    <citation type="journal article" date="2014" name="BMC Genomics">
        <title>An improved genome of the model marine alga Ostreococcus tauri unfolds by assessing Illumina de novo assemblies.</title>
        <authorList>
            <person name="Blanc-Mathieu R."/>
            <person name="Verhelst B."/>
            <person name="Derelle E."/>
            <person name="Rombauts S."/>
            <person name="Bouget F.Y."/>
            <person name="Carre I."/>
            <person name="Chateau A."/>
            <person name="Eyre-Walker A."/>
            <person name="Grimsley N."/>
            <person name="Moreau H."/>
            <person name="Piegu B."/>
            <person name="Rivals E."/>
            <person name="Schackwitz W."/>
            <person name="Van de Peer Y."/>
            <person name="Piganeau G."/>
        </authorList>
    </citation>
    <scope>NUCLEOTIDE SEQUENCE [LARGE SCALE GENOMIC DNA]</scope>
    <source>
        <strain evidence="6">OTTH 0595 / CCAP 157/2 / RCC745</strain>
    </source>
</reference>
<gene>
    <name evidence="5" type="ORF">OT_ostta03g04250</name>
</gene>
<dbReference type="CDD" id="cd04369">
    <property type="entry name" value="Bromodomain"/>
    <property type="match status" value="1"/>
</dbReference>
<evidence type="ECO:0000256" key="2">
    <source>
        <dbReference type="PROSITE-ProRule" id="PRU00035"/>
    </source>
</evidence>
<dbReference type="PANTHER" id="PTHR22881:SF27">
    <property type="entry name" value="BROMODOMAIN CONTAINING 7_9"/>
    <property type="match status" value="1"/>
</dbReference>
<dbReference type="GeneID" id="9833805"/>
<dbReference type="STRING" id="70448.A0A090LZ88"/>
<sequence length="630" mass="67914">MDPAEPNAGTNAGARVGGGSAAAPLRLKFTLKRPTTTTSESAKTTRAEGGRGENESRVKRARSESGSGEDARIAELRAKMARLEELVRDGGERGAGGEARSSGDGTTVGRERVGHAGLSRGVAPRAAFFEQMVMGGANARDEGERPSTSARGGEEDSRTDGAPVVGGQNVSMDPPTVKDEPAASKKKLDDALNKLQKLDKTHVFAYPVTEEIAPGYFSIITRPMDFSTLRANVKNGHYAAFYPFCVDVETMFRNALRYNPPVTEIHQLAANMLEKARRMLNKLRGLAPSAGFIKPAKFKTASEATKSTRVASTATLSVPMDVDMFSPGVASQLAEDDDGSNYLSVERDFDAGLESFLDDAFQMTNMAFDAGMDAFDMHHGATSDGAFVSKPQEMTPKATAATKRQTFKIPLTSHHIMRLPEIFLGYRTESILTKQRLRKNGNIFVSSSGSATLDMYSASVRSFLSAVDKDKWDNILTEKWKKSAAPPDPKMMDAPEVTTFQLTPLASQASELPPSTGTQLPASNVAPAILQPSLEDSISLLTLVRENPDDHMHPPRIKAGIAGMRAMLRAGDVLRGDAEPEDENPLDKLPPGVIPTGRDMVFTVTVIGNTIAHSLRKRNIDVRLPQAPAR</sequence>
<dbReference type="InParanoid" id="A0A090LZ88"/>
<dbReference type="Proteomes" id="UP000009170">
    <property type="component" value="Unassembled WGS sequence"/>
</dbReference>
<dbReference type="EMBL" id="CAID01000003">
    <property type="protein sequence ID" value="CEF97246.1"/>
    <property type="molecule type" value="Genomic_DNA"/>
</dbReference>
<feature type="region of interest" description="Disordered" evidence="3">
    <location>
        <begin position="1"/>
        <end position="111"/>
    </location>
</feature>
<feature type="domain" description="Bromo" evidence="4">
    <location>
        <begin position="196"/>
        <end position="266"/>
    </location>
</feature>
<dbReference type="PANTHER" id="PTHR22881">
    <property type="entry name" value="BROMODOMAIN CONTAINING PROTEIN"/>
    <property type="match status" value="1"/>
</dbReference>
<keyword evidence="1 2" id="KW-0103">Bromodomain</keyword>
<protein>
    <submittedName>
        <fullName evidence="5">Bromodomain, conserved site</fullName>
    </submittedName>
</protein>
<evidence type="ECO:0000256" key="3">
    <source>
        <dbReference type="SAM" id="MobiDB-lite"/>
    </source>
</evidence>